<dbReference type="EMBL" id="JBDJAW010000048">
    <property type="protein sequence ID" value="MEN3540364.1"/>
    <property type="molecule type" value="Genomic_DNA"/>
</dbReference>
<evidence type="ECO:0000313" key="2">
    <source>
        <dbReference type="EMBL" id="MEN3540364.1"/>
    </source>
</evidence>
<dbReference type="PROSITE" id="PS51318">
    <property type="entry name" value="TAT"/>
    <property type="match status" value="1"/>
</dbReference>
<organism evidence="2 3">
    <name type="scientific">Microbispora maris</name>
    <dbReference type="NCBI Taxonomy" id="3144104"/>
    <lineage>
        <taxon>Bacteria</taxon>
        <taxon>Bacillati</taxon>
        <taxon>Actinomycetota</taxon>
        <taxon>Actinomycetes</taxon>
        <taxon>Streptosporangiales</taxon>
        <taxon>Streptosporangiaceae</taxon>
        <taxon>Microbispora</taxon>
    </lineage>
</organism>
<reference evidence="2 3" key="1">
    <citation type="submission" date="2024-05" db="EMBL/GenBank/DDBJ databases">
        <title>Microbispora sp.ZYX-F-249.</title>
        <authorList>
            <person name="Xie H."/>
        </authorList>
    </citation>
    <scope>NUCLEOTIDE SEQUENCE [LARGE SCALE GENOMIC DNA]</scope>
    <source>
        <strain evidence="2 3">ZYX-F-249</strain>
    </source>
</reference>
<evidence type="ECO:0000313" key="3">
    <source>
        <dbReference type="Proteomes" id="UP001447516"/>
    </source>
</evidence>
<dbReference type="Proteomes" id="UP001447516">
    <property type="component" value="Unassembled WGS sequence"/>
</dbReference>
<dbReference type="RefSeq" id="WP_346230216.1">
    <property type="nucleotide sequence ID" value="NZ_JBDJAW010000048.1"/>
</dbReference>
<evidence type="ECO:0000256" key="1">
    <source>
        <dbReference type="SAM" id="SignalP"/>
    </source>
</evidence>
<comment type="caution">
    <text evidence="2">The sequence shown here is derived from an EMBL/GenBank/DDBJ whole genome shotgun (WGS) entry which is preliminary data.</text>
</comment>
<accession>A0ABV0AYL0</accession>
<keyword evidence="3" id="KW-1185">Reference proteome</keyword>
<dbReference type="InterPro" id="IPR006311">
    <property type="entry name" value="TAT_signal"/>
</dbReference>
<sequence>MTDWRSRARSLALAAVAALGVVAPATAGPARARPLALVQCQGSESVAYNPGVLFQPRDFQITTAGRFTSCLGGGDVTSGAYDERFTILAGCNDLLDGFTATRTVTWNTGEASVIEGTGSSTGVAGQIVTTFTGTITSGPFTGRSALQIIALPQPNLLMCLTTGLTGATGVTTLTIT</sequence>
<gene>
    <name evidence="2" type="ORF">AAH991_35000</name>
</gene>
<name>A0ABV0AYL0_9ACTN</name>
<feature type="chain" id="PRO_5046317438" evidence="1">
    <location>
        <begin position="28"/>
        <end position="176"/>
    </location>
</feature>
<feature type="signal peptide" evidence="1">
    <location>
        <begin position="1"/>
        <end position="27"/>
    </location>
</feature>
<protein>
    <submittedName>
        <fullName evidence="2">Uncharacterized protein</fullName>
    </submittedName>
</protein>
<proteinExistence type="predicted"/>
<keyword evidence="1" id="KW-0732">Signal</keyword>